<dbReference type="RefSeq" id="WP_013443808.1">
    <property type="nucleotide sequence ID" value="NC_014734.1"/>
</dbReference>
<evidence type="ECO:0000256" key="1">
    <source>
        <dbReference type="SAM" id="Phobius"/>
    </source>
</evidence>
<dbReference type="EMBL" id="CP002345">
    <property type="protein sequence ID" value="ADQ78439.1"/>
    <property type="molecule type" value="Genomic_DNA"/>
</dbReference>
<sequence length="283" mass="32505">MLKEYLNQPYPRVHKSWKYAIPLSIFIALFMIVFQPFGFSDYKGSKIIIGSGYGLVTLVTLIFDTIVSRIFFKDWFEKKEWTVLKQIIWQVCVLFTIGLGNSLYASWINGSWGFNMFLAFQCYTVAIGITPIVLITVIQQNRLLTENLKSAQDFNTQLHPKDEIAGNEIVSLLSDNEKDRLDIELSQLLYIESSGNYIEIFYTKDKAPKSMLLRSTLKRTESQLEPHPSVVKCHRAFLINVDKIIHVKGNSQGLRLVLKHTDTEIPVSRNFSKSLKDKLNSLT</sequence>
<dbReference type="OrthoDB" id="1118393at2"/>
<keyword evidence="1" id="KW-0812">Transmembrane</keyword>
<feature type="transmembrane region" description="Helical" evidence="1">
    <location>
        <begin position="114"/>
        <end position="138"/>
    </location>
</feature>
<dbReference type="GO" id="GO:0003677">
    <property type="term" value="F:DNA binding"/>
    <property type="evidence" value="ECO:0007669"/>
    <property type="project" value="InterPro"/>
</dbReference>
<dbReference type="AlphaFoldDB" id="E4T158"/>
<dbReference type="SMART" id="SM00850">
    <property type="entry name" value="LytTR"/>
    <property type="match status" value="1"/>
</dbReference>
<feature type="transmembrane region" description="Helical" evidence="1">
    <location>
        <begin position="87"/>
        <end position="108"/>
    </location>
</feature>
<dbReference type="InterPro" id="IPR046947">
    <property type="entry name" value="LytR-like"/>
</dbReference>
<proteinExistence type="predicted"/>
<evidence type="ECO:0000313" key="4">
    <source>
        <dbReference type="Proteomes" id="UP000008718"/>
    </source>
</evidence>
<reference key="1">
    <citation type="submission" date="2010-11" db="EMBL/GenBank/DDBJ databases">
        <title>The complete genome of Paludibacter propionicigenes DSM 17365.</title>
        <authorList>
            <consortium name="US DOE Joint Genome Institute (JGI-PGF)"/>
            <person name="Lucas S."/>
            <person name="Copeland A."/>
            <person name="Lapidus A."/>
            <person name="Bruce D."/>
            <person name="Goodwin L."/>
            <person name="Pitluck S."/>
            <person name="Kyrpides N."/>
            <person name="Mavromatis K."/>
            <person name="Ivanova N."/>
            <person name="Munk A.C."/>
            <person name="Brettin T."/>
            <person name="Detter J.C."/>
            <person name="Han C."/>
            <person name="Tapia R."/>
            <person name="Land M."/>
            <person name="Hauser L."/>
            <person name="Markowitz V."/>
            <person name="Cheng J.-F."/>
            <person name="Hugenholtz P."/>
            <person name="Woyke T."/>
            <person name="Wu D."/>
            <person name="Gronow S."/>
            <person name="Wellnitz S."/>
            <person name="Brambilla E."/>
            <person name="Klenk H.-P."/>
            <person name="Eisen J.A."/>
        </authorList>
    </citation>
    <scope>NUCLEOTIDE SEQUENCE</scope>
    <source>
        <strain>WB4</strain>
    </source>
</reference>
<dbReference type="HOGENOM" id="CLU_076348_1_0_10"/>
<accession>E4T158</accession>
<dbReference type="Gene3D" id="2.40.50.1020">
    <property type="entry name" value="LytTr DNA-binding domain"/>
    <property type="match status" value="1"/>
</dbReference>
<dbReference type="PROSITE" id="PS50930">
    <property type="entry name" value="HTH_LYTTR"/>
    <property type="match status" value="1"/>
</dbReference>
<reference evidence="3 4" key="2">
    <citation type="journal article" date="2011" name="Stand. Genomic Sci.">
        <title>Complete genome sequence of Paludibacter propionicigenes type strain (WB4).</title>
        <authorList>
            <person name="Gronow S."/>
            <person name="Munk C."/>
            <person name="Lapidus A."/>
            <person name="Nolan M."/>
            <person name="Lucas S."/>
            <person name="Hammon N."/>
            <person name="Deshpande S."/>
            <person name="Cheng J.F."/>
            <person name="Tapia R."/>
            <person name="Han C."/>
            <person name="Goodwin L."/>
            <person name="Pitluck S."/>
            <person name="Liolios K."/>
            <person name="Ivanova N."/>
            <person name="Mavromatis K."/>
            <person name="Mikhailova N."/>
            <person name="Pati A."/>
            <person name="Chen A."/>
            <person name="Palaniappan K."/>
            <person name="Land M."/>
            <person name="Hauser L."/>
            <person name="Chang Y.J."/>
            <person name="Jeffries C.D."/>
            <person name="Brambilla E."/>
            <person name="Rohde M."/>
            <person name="Goker M."/>
            <person name="Detter J.C."/>
            <person name="Woyke T."/>
            <person name="Bristow J."/>
            <person name="Eisen J.A."/>
            <person name="Markowitz V."/>
            <person name="Hugenholtz P."/>
            <person name="Kyrpides N.C."/>
            <person name="Klenk H.P."/>
        </authorList>
    </citation>
    <scope>NUCLEOTIDE SEQUENCE [LARGE SCALE GENOMIC DNA]</scope>
    <source>
        <strain evidence="4">DSM 17365 / JCM 13257 / WB4</strain>
    </source>
</reference>
<dbReference type="PANTHER" id="PTHR37299:SF1">
    <property type="entry name" value="STAGE 0 SPORULATION PROTEIN A HOMOLOG"/>
    <property type="match status" value="1"/>
</dbReference>
<keyword evidence="1" id="KW-0472">Membrane</keyword>
<dbReference type="InterPro" id="IPR007492">
    <property type="entry name" value="LytTR_DNA-bd_dom"/>
</dbReference>
<protein>
    <submittedName>
        <fullName evidence="3">Response regulator receiver protein</fullName>
    </submittedName>
</protein>
<evidence type="ECO:0000313" key="3">
    <source>
        <dbReference type="EMBL" id="ADQ78439.1"/>
    </source>
</evidence>
<dbReference type="eggNOG" id="COG3279">
    <property type="taxonomic scope" value="Bacteria"/>
</dbReference>
<dbReference type="GO" id="GO:0000156">
    <property type="term" value="F:phosphorelay response regulator activity"/>
    <property type="evidence" value="ECO:0007669"/>
    <property type="project" value="InterPro"/>
</dbReference>
<keyword evidence="4" id="KW-1185">Reference proteome</keyword>
<gene>
    <name evidence="3" type="ordered locus">Palpr_0277</name>
</gene>
<dbReference type="Proteomes" id="UP000008718">
    <property type="component" value="Chromosome"/>
</dbReference>
<name>E4T158_PALPW</name>
<dbReference type="Pfam" id="PF04397">
    <property type="entry name" value="LytTR"/>
    <property type="match status" value="1"/>
</dbReference>
<organism evidence="3 4">
    <name type="scientific">Paludibacter propionicigenes (strain DSM 17365 / JCM 13257 / WB4)</name>
    <dbReference type="NCBI Taxonomy" id="694427"/>
    <lineage>
        <taxon>Bacteria</taxon>
        <taxon>Pseudomonadati</taxon>
        <taxon>Bacteroidota</taxon>
        <taxon>Bacteroidia</taxon>
        <taxon>Bacteroidales</taxon>
        <taxon>Paludibacteraceae</taxon>
        <taxon>Paludibacter</taxon>
    </lineage>
</organism>
<dbReference type="STRING" id="694427.Palpr_0277"/>
<dbReference type="PANTHER" id="PTHR37299">
    <property type="entry name" value="TRANSCRIPTIONAL REGULATOR-RELATED"/>
    <property type="match status" value="1"/>
</dbReference>
<keyword evidence="1" id="KW-1133">Transmembrane helix</keyword>
<dbReference type="KEGG" id="ppn:Palpr_0277"/>
<feature type="domain" description="HTH LytTR-type" evidence="2">
    <location>
        <begin position="183"/>
        <end position="281"/>
    </location>
</feature>
<feature type="transmembrane region" description="Helical" evidence="1">
    <location>
        <begin position="20"/>
        <end position="39"/>
    </location>
</feature>
<feature type="transmembrane region" description="Helical" evidence="1">
    <location>
        <begin position="45"/>
        <end position="67"/>
    </location>
</feature>
<evidence type="ECO:0000259" key="2">
    <source>
        <dbReference type="PROSITE" id="PS50930"/>
    </source>
</evidence>